<sequence>MSLSLPYQVCDIEANEFSTLSFVPYNYQIQRSEFPARYICNHASRFKCSNVNLDKILYQDCRSFSRQAQSCAAICYYCIELVSEIFETPACNNKNITSKLNSFVLIAFHSDSFVLYIRSTLGSRRRYLRTGVPGSDSCPHPFSRLSGNAGVRVPDDF</sequence>
<name>A0A4Y2VL06_ARAVE</name>
<dbReference type="EMBL" id="BGPR01047984">
    <property type="protein sequence ID" value="GBO24994.1"/>
    <property type="molecule type" value="Genomic_DNA"/>
</dbReference>
<dbReference type="AlphaFoldDB" id="A0A4Y2VL06"/>
<proteinExistence type="predicted"/>
<evidence type="ECO:0000313" key="2">
    <source>
        <dbReference type="Proteomes" id="UP000499080"/>
    </source>
</evidence>
<reference evidence="1 2" key="1">
    <citation type="journal article" date="2019" name="Sci. Rep.">
        <title>Orb-weaving spider Araneus ventricosus genome elucidates the spidroin gene catalogue.</title>
        <authorList>
            <person name="Kono N."/>
            <person name="Nakamura H."/>
            <person name="Ohtoshi R."/>
            <person name="Moran D.A.P."/>
            <person name="Shinohara A."/>
            <person name="Yoshida Y."/>
            <person name="Fujiwara M."/>
            <person name="Mori M."/>
            <person name="Tomita M."/>
            <person name="Arakawa K."/>
        </authorList>
    </citation>
    <scope>NUCLEOTIDE SEQUENCE [LARGE SCALE GENOMIC DNA]</scope>
</reference>
<gene>
    <name evidence="1" type="ORF">AVEN_140811_1</name>
</gene>
<evidence type="ECO:0000313" key="1">
    <source>
        <dbReference type="EMBL" id="GBO24994.1"/>
    </source>
</evidence>
<organism evidence="1 2">
    <name type="scientific">Araneus ventricosus</name>
    <name type="common">Orbweaver spider</name>
    <name type="synonym">Epeira ventricosa</name>
    <dbReference type="NCBI Taxonomy" id="182803"/>
    <lineage>
        <taxon>Eukaryota</taxon>
        <taxon>Metazoa</taxon>
        <taxon>Ecdysozoa</taxon>
        <taxon>Arthropoda</taxon>
        <taxon>Chelicerata</taxon>
        <taxon>Arachnida</taxon>
        <taxon>Araneae</taxon>
        <taxon>Araneomorphae</taxon>
        <taxon>Entelegynae</taxon>
        <taxon>Araneoidea</taxon>
        <taxon>Araneidae</taxon>
        <taxon>Araneus</taxon>
    </lineage>
</organism>
<dbReference type="Proteomes" id="UP000499080">
    <property type="component" value="Unassembled WGS sequence"/>
</dbReference>
<protein>
    <submittedName>
        <fullName evidence="1">Uncharacterized protein</fullName>
    </submittedName>
</protein>
<comment type="caution">
    <text evidence="1">The sequence shown here is derived from an EMBL/GenBank/DDBJ whole genome shotgun (WGS) entry which is preliminary data.</text>
</comment>
<keyword evidence="2" id="KW-1185">Reference proteome</keyword>
<accession>A0A4Y2VL06</accession>